<evidence type="ECO:0000313" key="2">
    <source>
        <dbReference type="EMBL" id="TFJ92734.1"/>
    </source>
</evidence>
<protein>
    <submittedName>
        <fullName evidence="2">Uncharacterized protein</fullName>
    </submittedName>
</protein>
<keyword evidence="1" id="KW-1133">Transmembrane helix</keyword>
<dbReference type="AlphaFoldDB" id="A0A4Y9AEA9"/>
<evidence type="ECO:0000313" key="3">
    <source>
        <dbReference type="Proteomes" id="UP000298484"/>
    </source>
</evidence>
<keyword evidence="3" id="KW-1185">Reference proteome</keyword>
<accession>A0A4Y9AEA9</accession>
<feature type="transmembrane region" description="Helical" evidence="1">
    <location>
        <begin position="40"/>
        <end position="57"/>
    </location>
</feature>
<evidence type="ECO:0000256" key="1">
    <source>
        <dbReference type="SAM" id="Phobius"/>
    </source>
</evidence>
<dbReference type="Proteomes" id="UP000298484">
    <property type="component" value="Unassembled WGS sequence"/>
</dbReference>
<proteinExistence type="predicted"/>
<organism evidence="2 3">
    <name type="scientific">Lentibacillus salicampi</name>
    <dbReference type="NCBI Taxonomy" id="175306"/>
    <lineage>
        <taxon>Bacteria</taxon>
        <taxon>Bacillati</taxon>
        <taxon>Bacillota</taxon>
        <taxon>Bacilli</taxon>
        <taxon>Bacillales</taxon>
        <taxon>Bacillaceae</taxon>
        <taxon>Lentibacillus</taxon>
    </lineage>
</organism>
<reference evidence="2 3" key="1">
    <citation type="submission" date="2019-03" db="EMBL/GenBank/DDBJ databases">
        <title>Genome sequence of Lentibacillus salicampi ATCC BAA-719.</title>
        <authorList>
            <person name="Maclea K.S."/>
            <person name="Simoes Junior M."/>
        </authorList>
    </citation>
    <scope>NUCLEOTIDE SEQUENCE [LARGE SCALE GENOMIC DNA]</scope>
    <source>
        <strain evidence="2 3">ATCC BAA-719</strain>
    </source>
</reference>
<dbReference type="EMBL" id="SRHY01000016">
    <property type="protein sequence ID" value="TFJ92734.1"/>
    <property type="molecule type" value="Genomic_DNA"/>
</dbReference>
<dbReference type="OrthoDB" id="2972109at2"/>
<comment type="caution">
    <text evidence="2">The sequence shown here is derived from an EMBL/GenBank/DDBJ whole genome shotgun (WGS) entry which is preliminary data.</text>
</comment>
<sequence length="170" mass="18572">MTSKSYLDIIILKYLKVPNDWIAVNFKKEGNVLKRADNRIVKFLVVVSFVFGAFLLTPNFGNKTHAHAGVNNPTEVAPCSLYGIHRMYAESTATVKYQETGNIAISLGTMYKCACGSTVVVEGRPPGSPIGKYATDPTPVIGTGGYVSYVTPKNNVRSTSSYSIPGYRFY</sequence>
<keyword evidence="1" id="KW-0812">Transmembrane</keyword>
<dbReference type="RefSeq" id="WP_135110179.1">
    <property type="nucleotide sequence ID" value="NZ_SRHY01000016.1"/>
</dbReference>
<name>A0A4Y9AEA9_9BACI</name>
<keyword evidence="1" id="KW-0472">Membrane</keyword>
<gene>
    <name evidence="2" type="ORF">E4U82_10640</name>
</gene>